<dbReference type="AlphaFoldDB" id="A0A833RHZ7"/>
<reference evidence="3" key="1">
    <citation type="submission" date="2019-11" db="EMBL/GenBank/DDBJ databases">
        <title>The nuclear and mitochondrial genomes of Frieseomelitta varia - a highly eusocial stingless bee (Meliponini) with a permanently sterile worker caste.</title>
        <authorList>
            <person name="Freitas F.C.P."/>
            <person name="Lourenco A.P."/>
            <person name="Nunes F.M.F."/>
            <person name="Paschoal A.R."/>
            <person name="Abreu F.C.P."/>
            <person name="Barbin F.O."/>
            <person name="Bataglia L."/>
            <person name="Cardoso-Junior C.A.M."/>
            <person name="Cervoni M.S."/>
            <person name="Silva S.R."/>
            <person name="Dalarmi F."/>
            <person name="Del Lama M.A."/>
            <person name="Depintor T.S."/>
            <person name="Ferreira K.M."/>
            <person name="Goria P.S."/>
            <person name="Jaskot M.C."/>
            <person name="Lago D.C."/>
            <person name="Luna-Lucena D."/>
            <person name="Moda L.M."/>
            <person name="Nascimento L."/>
            <person name="Pedrino M."/>
            <person name="Rabico F.O."/>
            <person name="Sanches F.C."/>
            <person name="Santos D.E."/>
            <person name="Santos C.G."/>
            <person name="Vieira J."/>
            <person name="Lopes T.F."/>
            <person name="Barchuk A.R."/>
            <person name="Hartfelder K."/>
            <person name="Simoes Z.L.P."/>
            <person name="Bitondi M.M.G."/>
            <person name="Pinheiro D.G."/>
        </authorList>
    </citation>
    <scope>NUCLEOTIDE SEQUENCE</scope>
    <source>
        <strain evidence="3">USP_RPSP 00005682</strain>
        <tissue evidence="3">Whole individual</tissue>
    </source>
</reference>
<dbReference type="EMBL" id="WNWW01000179">
    <property type="protein sequence ID" value="KAF3429124.1"/>
    <property type="molecule type" value="Genomic_DNA"/>
</dbReference>
<feature type="region of interest" description="Disordered" evidence="1">
    <location>
        <begin position="26"/>
        <end position="91"/>
    </location>
</feature>
<keyword evidence="4" id="KW-1185">Reference proteome</keyword>
<evidence type="ECO:0000313" key="4">
    <source>
        <dbReference type="Proteomes" id="UP000655588"/>
    </source>
</evidence>
<proteinExistence type="predicted"/>
<sequence length="125" mass="13243">MVQFSSRVAVALAAVVVAAVVPNQGHILNQNQSPNLNLPNVAEPDLNPNQETAQSRNLSQSPNPDLVLGPRLRGQSPGRSPNPKPSLPQTLLPEIDLVAKGQEATDQDPDRAANIAKAIAVLDHQ</sequence>
<comment type="caution">
    <text evidence="3">The sequence shown here is derived from an EMBL/GenBank/DDBJ whole genome shotgun (WGS) entry which is preliminary data.</text>
</comment>
<protein>
    <submittedName>
        <fullName evidence="3">Uncharacterized protein</fullName>
    </submittedName>
</protein>
<evidence type="ECO:0000313" key="3">
    <source>
        <dbReference type="EMBL" id="KAF3429124.1"/>
    </source>
</evidence>
<feature type="chain" id="PRO_5032548364" evidence="2">
    <location>
        <begin position="20"/>
        <end position="125"/>
    </location>
</feature>
<feature type="signal peptide" evidence="2">
    <location>
        <begin position="1"/>
        <end position="19"/>
    </location>
</feature>
<feature type="compositionally biased region" description="Low complexity" evidence="1">
    <location>
        <begin position="28"/>
        <end position="40"/>
    </location>
</feature>
<accession>A0A833RHZ7</accession>
<feature type="compositionally biased region" description="Polar residues" evidence="1">
    <location>
        <begin position="47"/>
        <end position="63"/>
    </location>
</feature>
<dbReference type="Proteomes" id="UP000655588">
    <property type="component" value="Unassembled WGS sequence"/>
</dbReference>
<keyword evidence="2" id="KW-0732">Signal</keyword>
<evidence type="ECO:0000256" key="2">
    <source>
        <dbReference type="SAM" id="SignalP"/>
    </source>
</evidence>
<gene>
    <name evidence="3" type="ORF">E2986_12853</name>
</gene>
<name>A0A833RHZ7_9HYME</name>
<evidence type="ECO:0000256" key="1">
    <source>
        <dbReference type="SAM" id="MobiDB-lite"/>
    </source>
</evidence>
<organism evidence="3 4">
    <name type="scientific">Frieseomelitta varia</name>
    <dbReference type="NCBI Taxonomy" id="561572"/>
    <lineage>
        <taxon>Eukaryota</taxon>
        <taxon>Metazoa</taxon>
        <taxon>Ecdysozoa</taxon>
        <taxon>Arthropoda</taxon>
        <taxon>Hexapoda</taxon>
        <taxon>Insecta</taxon>
        <taxon>Pterygota</taxon>
        <taxon>Neoptera</taxon>
        <taxon>Endopterygota</taxon>
        <taxon>Hymenoptera</taxon>
        <taxon>Apocrita</taxon>
        <taxon>Aculeata</taxon>
        <taxon>Apoidea</taxon>
        <taxon>Anthophila</taxon>
        <taxon>Apidae</taxon>
        <taxon>Frieseomelitta</taxon>
    </lineage>
</organism>